<dbReference type="GO" id="GO:0005829">
    <property type="term" value="C:cytosol"/>
    <property type="evidence" value="ECO:0007669"/>
    <property type="project" value="TreeGrafter"/>
</dbReference>
<feature type="domain" description="Thioredoxin" evidence="3">
    <location>
        <begin position="852"/>
        <end position="933"/>
    </location>
</feature>
<evidence type="ECO:0000313" key="5">
    <source>
        <dbReference type="Proteomes" id="UP000237271"/>
    </source>
</evidence>
<dbReference type="Proteomes" id="UP000237271">
    <property type="component" value="Unassembled WGS sequence"/>
</dbReference>
<evidence type="ECO:0000313" key="4">
    <source>
        <dbReference type="EMBL" id="POM80743.1"/>
    </source>
</evidence>
<reference evidence="4 5" key="1">
    <citation type="journal article" date="2017" name="Genome Biol. Evol.">
        <title>Phytophthora megakarya and P. palmivora, closely related causal agents of cacao black pod rot, underwent increases in genome sizes and gene numbers by different mechanisms.</title>
        <authorList>
            <person name="Ali S.S."/>
            <person name="Shao J."/>
            <person name="Lary D.J."/>
            <person name="Kronmiller B."/>
            <person name="Shen D."/>
            <person name="Strem M.D."/>
            <person name="Amoako-Attah I."/>
            <person name="Akrofi A.Y."/>
            <person name="Begoude B.A."/>
            <person name="Ten Hoopen G.M."/>
            <person name="Coulibaly K."/>
            <person name="Kebe B.I."/>
            <person name="Melnick R.L."/>
            <person name="Guiltinan M.J."/>
            <person name="Tyler B.M."/>
            <person name="Meinhardt L.W."/>
            <person name="Bailey B.A."/>
        </authorList>
    </citation>
    <scope>NUCLEOTIDE SEQUENCE [LARGE SCALE GENOMIC DNA]</scope>
    <source>
        <strain evidence="5">sbr112.9</strain>
    </source>
</reference>
<evidence type="ECO:0000259" key="3">
    <source>
        <dbReference type="Pfam" id="PF06110"/>
    </source>
</evidence>
<dbReference type="OrthoDB" id="78947at2759"/>
<dbReference type="Gene3D" id="3.40.30.10">
    <property type="entry name" value="Glutaredoxin"/>
    <property type="match status" value="4"/>
</dbReference>
<dbReference type="PANTHER" id="PTHR12452:SF0">
    <property type="entry name" value="THIOREDOXIN DOMAIN-CONTAINING PROTEIN 17"/>
    <property type="match status" value="1"/>
</dbReference>
<dbReference type="PANTHER" id="PTHR12452">
    <property type="entry name" value="42-9-9 PROTEIN-RELATED"/>
    <property type="match status" value="1"/>
</dbReference>
<dbReference type="EMBL" id="NCKW01000305">
    <property type="protein sequence ID" value="POM80743.1"/>
    <property type="molecule type" value="Genomic_DNA"/>
</dbReference>
<evidence type="ECO:0000256" key="1">
    <source>
        <dbReference type="ARBA" id="ARBA00008987"/>
    </source>
</evidence>
<dbReference type="Pfam" id="PF06110">
    <property type="entry name" value="TXD17-like_Trx"/>
    <property type="match status" value="4"/>
</dbReference>
<keyword evidence="5" id="KW-1185">Reference proteome</keyword>
<dbReference type="AlphaFoldDB" id="A0A2P4YSH1"/>
<feature type="compositionally biased region" description="Basic and acidic residues" evidence="2">
    <location>
        <begin position="12"/>
        <end position="25"/>
    </location>
</feature>
<comment type="similarity">
    <text evidence="1">Belongs to the thioredoxin family.</text>
</comment>
<name>A0A2P4YSH1_9STRA</name>
<dbReference type="GO" id="GO:0047134">
    <property type="term" value="F:protein-disulfide reductase [NAD(P)H] activity"/>
    <property type="evidence" value="ECO:0007669"/>
    <property type="project" value="InterPro"/>
</dbReference>
<dbReference type="InterPro" id="IPR010357">
    <property type="entry name" value="TXNDC17_dom"/>
</dbReference>
<feature type="domain" description="Thioredoxin" evidence="3">
    <location>
        <begin position="276"/>
        <end position="361"/>
    </location>
</feature>
<gene>
    <name evidence="4" type="ORF">PHPALM_1378</name>
</gene>
<feature type="domain" description="Thioredoxin" evidence="3">
    <location>
        <begin position="432"/>
        <end position="504"/>
    </location>
</feature>
<accession>A0A2P4YSH1</accession>
<feature type="domain" description="Thioredoxin" evidence="3">
    <location>
        <begin position="676"/>
        <end position="773"/>
    </location>
</feature>
<feature type="region of interest" description="Disordered" evidence="2">
    <location>
        <begin position="1"/>
        <end position="98"/>
    </location>
</feature>
<protein>
    <recommendedName>
        <fullName evidence="3">Thioredoxin domain-containing protein</fullName>
    </recommendedName>
</protein>
<comment type="caution">
    <text evidence="4">The sequence shown here is derived from an EMBL/GenBank/DDBJ whole genome shotgun (WGS) entry which is preliminary data.</text>
</comment>
<feature type="compositionally biased region" description="Polar residues" evidence="2">
    <location>
        <begin position="1"/>
        <end position="11"/>
    </location>
</feature>
<dbReference type="InterPro" id="IPR045108">
    <property type="entry name" value="TXNDC17-like"/>
</dbReference>
<proteinExistence type="inferred from homology"/>
<organism evidence="4 5">
    <name type="scientific">Phytophthora palmivora</name>
    <dbReference type="NCBI Taxonomy" id="4796"/>
    <lineage>
        <taxon>Eukaryota</taxon>
        <taxon>Sar</taxon>
        <taxon>Stramenopiles</taxon>
        <taxon>Oomycota</taxon>
        <taxon>Peronosporomycetes</taxon>
        <taxon>Peronosporales</taxon>
        <taxon>Peronosporaceae</taxon>
        <taxon>Phytophthora</taxon>
    </lineage>
</organism>
<evidence type="ECO:0000256" key="2">
    <source>
        <dbReference type="SAM" id="MobiDB-lite"/>
    </source>
</evidence>
<sequence>MWTHTFGAQQAQEKESDQQDRDNNVMKEAMTVLKGMGAIRGENTHEEAAEQAEAAAEDGRERLTIGEGEQEAVGEEETHNEHAAATTGPQLRTEEDTAAYDDRVPLGNTGEIPMVGAMENEVETPSALPTQKEDHKWTAFNELPIAGEASGNENDSQAVVSMETDATQDKGLAPMTAKTTNASAHLWTGVENLPVLEEETTKLNERVQTTATGSSAQQETTLAAQVQSNAFVSRRFDKSRLVLETSQKSNASIPFEKRHHSIFGYNATLAYLQLYMKAADSQEELFLFFTCSDNKGGRDDWNPNCATAREKVYATFAKSPSTNRLVTIHAGPREDWMGGNAFTDDNDLRLKAVPTVMRWDGGAPGALRSTWGVLVDNSILYEPFLRYLFRNADKNDKLLAKPEVETKEIVTLRGYTQYRAYMDTYAGNGTAYPLFIMMVSGRFQRNNRLWCPWCRQSEMPVEYAFYAYAPANAKLVLVETYDKYSEWRNPENEFKQDPQLAMKGFCCSSSATRMPPKAGGYRHAGSGSRRQRWLMMAVAIFAIYCIFLFQMRLWSAASQADLRSNVVNSERGHVVIDRPIIKQDIEHKRETQVNAEVTHQPFHVQVEPTHATPEAFENEQQNLRAVDPPLPTPGAVIVSAPEPATTLPITPVGAPAIPIVPKNAMSSISDRHDVVSGYDEALKYLANYKVSESSDEQLFLFFVCGDKKGEQTAWRRVCVDASELVYDVFAKSPSRNKLLTIYAGSKQDWSSANAFFKDGDLKVKMTPGLMPLHGGRPGAKRATSGMIIEESILYEPLVRYLFKNEDIPDPLLAPEKNASKEIVVLKGYKNYRSYFDGVAARKNPSLTAPEGKMFLFLIAGRLETNDRLWCPYCRYSEISVEYAFYAFAPPGSRLIKVETVPSYGTWKLPVDRNEWKADTDLKVRGVPWMYRANLDEEAQTFSFERVSDRFDRPEALRGIFQGWKNPV</sequence>